<keyword evidence="1" id="KW-0472">Membrane</keyword>
<keyword evidence="1" id="KW-1133">Transmembrane helix</keyword>
<evidence type="ECO:0000313" key="3">
    <source>
        <dbReference type="Proteomes" id="UP000321306"/>
    </source>
</evidence>
<dbReference type="AlphaFoldDB" id="A0A511N9I6"/>
<accession>A0A511N9I6</accession>
<gene>
    <name evidence="2" type="ORF">DC3_50950</name>
</gene>
<feature type="transmembrane region" description="Helical" evidence="1">
    <location>
        <begin position="44"/>
        <end position="68"/>
    </location>
</feature>
<dbReference type="Proteomes" id="UP000321306">
    <property type="component" value="Unassembled WGS sequence"/>
</dbReference>
<evidence type="ECO:0000313" key="2">
    <source>
        <dbReference type="EMBL" id="GEM49460.1"/>
    </source>
</evidence>
<comment type="caution">
    <text evidence="2">The sequence shown here is derived from an EMBL/GenBank/DDBJ whole genome shotgun (WGS) entry which is preliminary data.</text>
</comment>
<dbReference type="EMBL" id="BJXB01000035">
    <property type="protein sequence ID" value="GEM49460.1"/>
    <property type="molecule type" value="Genomic_DNA"/>
</dbReference>
<keyword evidence="1" id="KW-0812">Transmembrane</keyword>
<keyword evidence="3" id="KW-1185">Reference proteome</keyword>
<evidence type="ECO:0000256" key="1">
    <source>
        <dbReference type="SAM" id="Phobius"/>
    </source>
</evidence>
<reference evidence="2 3" key="1">
    <citation type="submission" date="2019-07" db="EMBL/GenBank/DDBJ databases">
        <title>Whole genome shotgun sequence of Deinococcus cellulosilyticus NBRC 106333.</title>
        <authorList>
            <person name="Hosoyama A."/>
            <person name="Uohara A."/>
            <person name="Ohji S."/>
            <person name="Ichikawa N."/>
        </authorList>
    </citation>
    <scope>NUCLEOTIDE SEQUENCE [LARGE SCALE GENOMIC DNA]</scope>
    <source>
        <strain evidence="2 3">NBRC 106333</strain>
    </source>
</reference>
<dbReference type="RefSeq" id="WP_146890068.1">
    <property type="nucleotide sequence ID" value="NZ_BJXB01000035.1"/>
</dbReference>
<organism evidence="2 3">
    <name type="scientific">Deinococcus cellulosilyticus (strain DSM 18568 / NBRC 106333 / KACC 11606 / 5516J-15)</name>
    <dbReference type="NCBI Taxonomy" id="1223518"/>
    <lineage>
        <taxon>Bacteria</taxon>
        <taxon>Thermotogati</taxon>
        <taxon>Deinococcota</taxon>
        <taxon>Deinococci</taxon>
        <taxon>Deinococcales</taxon>
        <taxon>Deinococcaceae</taxon>
        <taxon>Deinococcus</taxon>
    </lineage>
</organism>
<sequence>MMNKSQKQMELIFAGLFSLMALTGLAFGILQVWDISVLQPDRTLTFFELFSTVTHLMWWPLVSLLLLLAPRLQKNTERAQ</sequence>
<protein>
    <submittedName>
        <fullName evidence="2">Uncharacterized protein</fullName>
    </submittedName>
</protein>
<name>A0A511N9I6_DEIC1</name>
<proteinExistence type="predicted"/>